<organism evidence="1 2">
    <name type="scientific">Rhabditophanes sp. KR3021</name>
    <dbReference type="NCBI Taxonomy" id="114890"/>
    <lineage>
        <taxon>Eukaryota</taxon>
        <taxon>Metazoa</taxon>
        <taxon>Ecdysozoa</taxon>
        <taxon>Nematoda</taxon>
        <taxon>Chromadorea</taxon>
        <taxon>Rhabditida</taxon>
        <taxon>Tylenchina</taxon>
        <taxon>Panagrolaimomorpha</taxon>
        <taxon>Strongyloidoidea</taxon>
        <taxon>Alloionematidae</taxon>
        <taxon>Rhabditophanes</taxon>
    </lineage>
</organism>
<dbReference type="WBParaSite" id="RSKR_0000684900.1">
    <property type="protein sequence ID" value="RSKR_0000684900.1"/>
    <property type="gene ID" value="RSKR_0000684900"/>
</dbReference>
<proteinExistence type="predicted"/>
<name>A0AC35U2Q8_9BILA</name>
<dbReference type="Proteomes" id="UP000095286">
    <property type="component" value="Unplaced"/>
</dbReference>
<evidence type="ECO:0000313" key="2">
    <source>
        <dbReference type="WBParaSite" id="RSKR_0000684900.1"/>
    </source>
</evidence>
<reference evidence="2" key="1">
    <citation type="submission" date="2016-11" db="UniProtKB">
        <authorList>
            <consortium name="WormBaseParasite"/>
        </authorList>
    </citation>
    <scope>IDENTIFICATION</scope>
    <source>
        <strain evidence="2">KR3021</strain>
    </source>
</reference>
<sequence>MPTGRDRPNQRDNSEKIKASVTASQWYQAQQLAQQAIELQMTNAECVKKIMEKAKEREKVFEVKDDIIKCKAYNGDLERKIEEARYRVNKLQRGLVNKDKNIQLKRLESEDITREKEEIEDKINVMSETIKVLGKRAKVTQLQLKLRQRYMIKELMAIFDIKINLDPMDFAKRSANGHPKFSSSPCRCQKMDTILGLHLPNLTSLLNHPEQVVISAMDQLVHLLISVGHVLDYSFRHQMHYNGMHSHVSRMSPESDVKDEVFKFHEAYSKDNRDKFITGYSLVNRNIAQLRYDNGLHTNNEDRTLLNILEVLTFIGSGLEREKAESKKQLSECEKKILRPNGNITP</sequence>
<evidence type="ECO:0000313" key="1">
    <source>
        <dbReference type="Proteomes" id="UP000095286"/>
    </source>
</evidence>
<protein>
    <submittedName>
        <fullName evidence="2">PUB domain-containing protein</fullName>
    </submittedName>
</protein>
<accession>A0AC35U2Q8</accession>